<keyword evidence="3" id="KW-1185">Reference proteome</keyword>
<name>F6DRD5_DESRL</name>
<feature type="domain" description="DUF2087" evidence="1">
    <location>
        <begin position="53"/>
        <end position="109"/>
    </location>
</feature>
<dbReference type="RefSeq" id="WP_013842724.1">
    <property type="nucleotide sequence ID" value="NC_015589.1"/>
</dbReference>
<dbReference type="Pfam" id="PF09860">
    <property type="entry name" value="DUF2087"/>
    <property type="match status" value="1"/>
</dbReference>
<evidence type="ECO:0000313" key="2">
    <source>
        <dbReference type="EMBL" id="AEG60970.1"/>
    </source>
</evidence>
<reference evidence="2 3" key="2">
    <citation type="journal article" date="2012" name="Stand. Genomic Sci.">
        <title>Complete genome sequence of the sulfate-reducing firmicute Desulfotomaculum ruminis type strain (DL(T)).</title>
        <authorList>
            <person name="Spring S."/>
            <person name="Visser M."/>
            <person name="Lu M."/>
            <person name="Copeland A."/>
            <person name="Lapidus A."/>
            <person name="Lucas S."/>
            <person name="Cheng J.F."/>
            <person name="Han C."/>
            <person name="Tapia R."/>
            <person name="Goodwin L.A."/>
            <person name="Pitluck S."/>
            <person name="Ivanova N."/>
            <person name="Land M."/>
            <person name="Hauser L."/>
            <person name="Larimer F."/>
            <person name="Rohde M."/>
            <person name="Goker M."/>
            <person name="Detter J.C."/>
            <person name="Kyrpides N.C."/>
            <person name="Woyke T."/>
            <person name="Schaap P.J."/>
            <person name="Plugge C.M."/>
            <person name="Muyzer G."/>
            <person name="Kuever J."/>
            <person name="Pereira I.A."/>
            <person name="Parshina S.N."/>
            <person name="Bernier-Latmani R."/>
            <person name="Stams A.J."/>
            <person name="Klenk H.P."/>
        </authorList>
    </citation>
    <scope>NUCLEOTIDE SEQUENCE [LARGE SCALE GENOMIC DNA]</scope>
    <source>
        <strain evidence="3">ATCC 23193 / DSM 2154 / NCIB 8452 / DL</strain>
    </source>
</reference>
<dbReference type="InterPro" id="IPR018656">
    <property type="entry name" value="DUF2087"/>
</dbReference>
<accession>F6DRD5</accession>
<proteinExistence type="predicted"/>
<dbReference type="STRING" id="696281.Desru_2747"/>
<dbReference type="HOGENOM" id="CLU_2081020_0_0_9"/>
<reference evidence="3" key="1">
    <citation type="submission" date="2011-05" db="EMBL/GenBank/DDBJ databases">
        <title>Complete sequence of Desulfotomaculum ruminis DSM 2154.</title>
        <authorList>
            <person name="Lucas S."/>
            <person name="Copeland A."/>
            <person name="Lapidus A."/>
            <person name="Cheng J.-F."/>
            <person name="Goodwin L."/>
            <person name="Pitluck S."/>
            <person name="Lu M."/>
            <person name="Detter J.C."/>
            <person name="Han C."/>
            <person name="Tapia R."/>
            <person name="Land M."/>
            <person name="Hauser L."/>
            <person name="Kyrpides N."/>
            <person name="Ivanova N."/>
            <person name="Mikhailova N."/>
            <person name="Pagani I."/>
            <person name="Stams A.J.M."/>
            <person name="Plugge C.M."/>
            <person name="Muyzer G."/>
            <person name="Kuever J."/>
            <person name="Parshina S.N."/>
            <person name="Ivanova A.E."/>
            <person name="Nazina T.N."/>
            <person name="Brambilla E."/>
            <person name="Spring S."/>
            <person name="Klenk H.-P."/>
            <person name="Woyke T."/>
        </authorList>
    </citation>
    <scope>NUCLEOTIDE SEQUENCE [LARGE SCALE GENOMIC DNA]</scope>
    <source>
        <strain evidence="3">ATCC 23193 / DSM 2154 / NCIB 8452 / DL</strain>
    </source>
</reference>
<dbReference type="EMBL" id="CP002780">
    <property type="protein sequence ID" value="AEG60970.1"/>
    <property type="molecule type" value="Genomic_DNA"/>
</dbReference>
<gene>
    <name evidence="2" type="ordered locus">Desru_2747</name>
</gene>
<evidence type="ECO:0000313" key="3">
    <source>
        <dbReference type="Proteomes" id="UP000009234"/>
    </source>
</evidence>
<dbReference type="Proteomes" id="UP000009234">
    <property type="component" value="Chromosome"/>
</dbReference>
<protein>
    <recommendedName>
        <fullName evidence="1">DUF2087 domain-containing protein</fullName>
    </recommendedName>
</protein>
<dbReference type="AlphaFoldDB" id="F6DRD5"/>
<organism evidence="2 3">
    <name type="scientific">Desulforamulus ruminis (strain ATCC 23193 / DSM 2154 / NCIMB 8452 / DL)</name>
    <name type="common">Desulfotomaculum ruminis</name>
    <dbReference type="NCBI Taxonomy" id="696281"/>
    <lineage>
        <taxon>Bacteria</taxon>
        <taxon>Bacillati</taxon>
        <taxon>Bacillota</taxon>
        <taxon>Clostridia</taxon>
        <taxon>Eubacteriales</taxon>
        <taxon>Peptococcaceae</taxon>
        <taxon>Desulforamulus</taxon>
    </lineage>
</organism>
<dbReference type="OrthoDB" id="9789954at2"/>
<dbReference type="KEGG" id="dru:Desru_2747"/>
<dbReference type="eggNOG" id="COG3860">
    <property type="taxonomic scope" value="Bacteria"/>
</dbReference>
<sequence length="117" mass="13938">MSDHKKEFKPLYTEILKTEEALQNNNPQKKKIVIQTSMDTKDGQFFQLVPESLMALQEIAKNFKRDRIYGEKEVNEILKAIDDDYVTLRRYLIEHGYLNRKPDGSQYWLRDKNTRKG</sequence>
<evidence type="ECO:0000259" key="1">
    <source>
        <dbReference type="Pfam" id="PF09860"/>
    </source>
</evidence>